<dbReference type="AlphaFoldDB" id="A0AAD4TFN8"/>
<evidence type="ECO:0008006" key="3">
    <source>
        <dbReference type="Google" id="ProtNLM"/>
    </source>
</evidence>
<dbReference type="PANTHER" id="PTHR31569:SF4">
    <property type="entry name" value="SWIM-TYPE DOMAIN-CONTAINING PROTEIN"/>
    <property type="match status" value="1"/>
</dbReference>
<organism evidence="1 2">
    <name type="scientific">Papaver atlanticum</name>
    <dbReference type="NCBI Taxonomy" id="357466"/>
    <lineage>
        <taxon>Eukaryota</taxon>
        <taxon>Viridiplantae</taxon>
        <taxon>Streptophyta</taxon>
        <taxon>Embryophyta</taxon>
        <taxon>Tracheophyta</taxon>
        <taxon>Spermatophyta</taxon>
        <taxon>Magnoliopsida</taxon>
        <taxon>Ranunculales</taxon>
        <taxon>Papaveraceae</taxon>
        <taxon>Papaveroideae</taxon>
        <taxon>Papaver</taxon>
    </lineage>
</organism>
<comment type="caution">
    <text evidence="1">The sequence shown here is derived from an EMBL/GenBank/DDBJ whole genome shotgun (WGS) entry which is preliminary data.</text>
</comment>
<name>A0AAD4TFN8_9MAGN</name>
<dbReference type="Proteomes" id="UP001202328">
    <property type="component" value="Unassembled WGS sequence"/>
</dbReference>
<accession>A0AAD4TFN8</accession>
<keyword evidence="2" id="KW-1185">Reference proteome</keyword>
<proteinExistence type="predicted"/>
<dbReference type="EMBL" id="JAJJMB010002020">
    <property type="protein sequence ID" value="KAI3954221.1"/>
    <property type="molecule type" value="Genomic_DNA"/>
</dbReference>
<dbReference type="InterPro" id="IPR052579">
    <property type="entry name" value="Zinc_finger_SWIM"/>
</dbReference>
<protein>
    <recommendedName>
        <fullName evidence="3">Protein FAR1-RELATED SEQUENCE</fullName>
    </recommendedName>
</protein>
<reference evidence="1" key="1">
    <citation type="submission" date="2022-04" db="EMBL/GenBank/DDBJ databases">
        <title>A functionally conserved STORR gene fusion in Papaver species that diverged 16.8 million years ago.</title>
        <authorList>
            <person name="Catania T."/>
        </authorList>
    </citation>
    <scope>NUCLEOTIDE SEQUENCE</scope>
    <source>
        <strain evidence="1">S-188037</strain>
    </source>
</reference>
<evidence type="ECO:0000313" key="1">
    <source>
        <dbReference type="EMBL" id="KAI3954221.1"/>
    </source>
</evidence>
<gene>
    <name evidence="1" type="ORF">MKW98_018045</name>
</gene>
<sequence length="303" mass="35727">MCAELKENYEWALNFLKTLYSPTCLPTVIVTDNELALIIFPNAKRLQCTWHIQKNAYSKFLAATTKEKIELENDWGRVIRSETVTLFDMALDSFVQKYDERYPEAIKYIHETVLANKEYFAYAWTNEIRYYGIRTTNRVEGAHNIFKQYLENSRGGFIECWKHMHNMFRSHLVVIKAAFQKSINFRKHEHNIAEFRGLHHHVSQYALDKICLQLARLKKMRSMCEIFCGCILWKTYGLPCAHMLLQYRSQGMPIPLSAIDSQWRQLNLVPPIGNEVAFDYLPQVEILKNKWVDFTEVEKLKVT</sequence>
<dbReference type="PANTHER" id="PTHR31569">
    <property type="entry name" value="SWIM-TYPE DOMAIN-CONTAINING PROTEIN"/>
    <property type="match status" value="1"/>
</dbReference>
<evidence type="ECO:0000313" key="2">
    <source>
        <dbReference type="Proteomes" id="UP001202328"/>
    </source>
</evidence>